<evidence type="ECO:0000313" key="1">
    <source>
        <dbReference type="EMBL" id="GGF21309.1"/>
    </source>
</evidence>
<reference evidence="2" key="1">
    <citation type="journal article" date="2019" name="Int. J. Syst. Evol. Microbiol.">
        <title>The Global Catalogue of Microorganisms (GCM) 10K type strain sequencing project: providing services to taxonomists for standard genome sequencing and annotation.</title>
        <authorList>
            <consortium name="The Broad Institute Genomics Platform"/>
            <consortium name="The Broad Institute Genome Sequencing Center for Infectious Disease"/>
            <person name="Wu L."/>
            <person name="Ma J."/>
        </authorList>
    </citation>
    <scope>NUCLEOTIDE SEQUENCE [LARGE SCALE GENOMIC DNA]</scope>
    <source>
        <strain evidence="2">CGMCC 1.16060</strain>
    </source>
</reference>
<protein>
    <submittedName>
        <fullName evidence="1">Uncharacterized protein</fullName>
    </submittedName>
</protein>
<dbReference type="RefSeq" id="WP_163395558.1">
    <property type="nucleotide sequence ID" value="NZ_BMKP01000008.1"/>
</dbReference>
<gene>
    <name evidence="1" type="ORF">GCM10011518_33110</name>
</gene>
<dbReference type="Proteomes" id="UP000655016">
    <property type="component" value="Unassembled WGS sequence"/>
</dbReference>
<comment type="caution">
    <text evidence="1">The sequence shown here is derived from an EMBL/GenBank/DDBJ whole genome shotgun (WGS) entry which is preliminary data.</text>
</comment>
<organism evidence="1 2">
    <name type="scientific">Flavobacterium limi</name>
    <dbReference type="NCBI Taxonomy" id="2045105"/>
    <lineage>
        <taxon>Bacteria</taxon>
        <taxon>Pseudomonadati</taxon>
        <taxon>Bacteroidota</taxon>
        <taxon>Flavobacteriia</taxon>
        <taxon>Flavobacteriales</taxon>
        <taxon>Flavobacteriaceae</taxon>
        <taxon>Flavobacterium</taxon>
    </lineage>
</organism>
<sequence length="383" mass="45016">MKDFEKIITQQIAEFAKNHPNGYKLIVDKIRSYSYRDYTDDYYSFASYISRLIGHYINQAIGEYKISGSKKLRNEIIEIADYDVDRRYDVMIALDNEEAFQKVLNYGTDFLKGGDFLFFQQLYVNSQSLFALVEAYYNPKFKNAVLSFFKTAFEYAKTYAKEKIEYGQKANKDPDADTLLELVQAISSFKQADREQFADLVFEIYTFSSKQKRSYEMKQASGFMAMQLTYFQTAFDISVINDFIIKTGEHYQENTFVKQTLYAKWFFEKNTAEAFSYFQTNSNPMFAVFVLTDLGFKQALPSFIERQKEERHPVMWEIYKEAIQRLESDYIPVNLEDRIIWLNGHLTPTQRALGAENDNVFVKRAMQKQAVEETVYETDDDNL</sequence>
<proteinExistence type="predicted"/>
<evidence type="ECO:0000313" key="2">
    <source>
        <dbReference type="Proteomes" id="UP000655016"/>
    </source>
</evidence>
<accession>A0ABQ1UNL5</accession>
<dbReference type="EMBL" id="BMKP01000008">
    <property type="protein sequence ID" value="GGF21309.1"/>
    <property type="molecule type" value="Genomic_DNA"/>
</dbReference>
<name>A0ABQ1UNL5_9FLAO</name>
<keyword evidence="2" id="KW-1185">Reference proteome</keyword>